<dbReference type="CDD" id="cd04301">
    <property type="entry name" value="NAT_SF"/>
    <property type="match status" value="1"/>
</dbReference>
<protein>
    <submittedName>
        <fullName evidence="4">GNAT family N-acetyltransferase</fullName>
    </submittedName>
</protein>
<dbReference type="PANTHER" id="PTHR43877:SF1">
    <property type="entry name" value="ACETYLTRANSFERASE"/>
    <property type="match status" value="1"/>
</dbReference>
<sequence length="193" mass="21730">MANLWRLTRNDHARRVYDALKRVGVTATRMYEYVAPAAEEVSRNPPDGVTVEAEEPHSLTRVECPALPEHRDDETVLVAREGTGSGGEVLGYLFVSPAPTIRVHPLEADLSFDGAYVRRVFVHPHARNRGVATALVARTRTLAHEWGLATVHALVALDNRPSQWTFDANGFERRRVHAYLRLFGYRRHTVSEV</sequence>
<dbReference type="InterPro" id="IPR016181">
    <property type="entry name" value="Acyl_CoA_acyltransferase"/>
</dbReference>
<dbReference type="AlphaFoldDB" id="A0A2I8VP93"/>
<evidence type="ECO:0000313" key="4">
    <source>
        <dbReference type="EMBL" id="AUV83738.1"/>
    </source>
</evidence>
<name>A0A2I8VP93_9EURY</name>
<evidence type="ECO:0000259" key="3">
    <source>
        <dbReference type="PROSITE" id="PS51186"/>
    </source>
</evidence>
<dbReference type="KEGG" id="srub:C2R22_20530"/>
<reference evidence="4 5" key="1">
    <citation type="submission" date="2018-01" db="EMBL/GenBank/DDBJ databases">
        <title>Complete genome sequence of Salinigranum rubrum GX10T, an extremely halophilic archaeon isolated from a marine solar saltern.</title>
        <authorList>
            <person name="Han S."/>
        </authorList>
    </citation>
    <scope>NUCLEOTIDE SEQUENCE [LARGE SCALE GENOMIC DNA]</scope>
    <source>
        <strain evidence="4 5">GX10</strain>
    </source>
</reference>
<dbReference type="RefSeq" id="WP_103427427.1">
    <property type="nucleotide sequence ID" value="NZ_CP026309.1"/>
</dbReference>
<feature type="domain" description="N-acetyltransferase" evidence="3">
    <location>
        <begin position="38"/>
        <end position="193"/>
    </location>
</feature>
<dbReference type="GO" id="GO:0016747">
    <property type="term" value="F:acyltransferase activity, transferring groups other than amino-acyl groups"/>
    <property type="evidence" value="ECO:0007669"/>
    <property type="project" value="InterPro"/>
</dbReference>
<organism evidence="4 5">
    <name type="scientific">Salinigranum rubrum</name>
    <dbReference type="NCBI Taxonomy" id="755307"/>
    <lineage>
        <taxon>Archaea</taxon>
        <taxon>Methanobacteriati</taxon>
        <taxon>Methanobacteriota</taxon>
        <taxon>Stenosarchaea group</taxon>
        <taxon>Halobacteria</taxon>
        <taxon>Halobacteriales</taxon>
        <taxon>Haloferacaceae</taxon>
        <taxon>Salinigranum</taxon>
    </lineage>
</organism>
<keyword evidence="1 4" id="KW-0808">Transferase</keyword>
<dbReference type="Proteomes" id="UP000236584">
    <property type="component" value="Chromosome"/>
</dbReference>
<dbReference type="SUPFAM" id="SSF55729">
    <property type="entry name" value="Acyl-CoA N-acyltransferases (Nat)"/>
    <property type="match status" value="1"/>
</dbReference>
<dbReference type="PANTHER" id="PTHR43877">
    <property type="entry name" value="AMINOALKYLPHOSPHONATE N-ACETYLTRANSFERASE-RELATED-RELATED"/>
    <property type="match status" value="1"/>
</dbReference>
<gene>
    <name evidence="4" type="ORF">C2R22_20530</name>
</gene>
<evidence type="ECO:0000256" key="1">
    <source>
        <dbReference type="ARBA" id="ARBA00022679"/>
    </source>
</evidence>
<evidence type="ECO:0000256" key="2">
    <source>
        <dbReference type="ARBA" id="ARBA00023315"/>
    </source>
</evidence>
<dbReference type="InterPro" id="IPR050832">
    <property type="entry name" value="Bact_Acetyltransf"/>
</dbReference>
<evidence type="ECO:0000313" key="5">
    <source>
        <dbReference type="Proteomes" id="UP000236584"/>
    </source>
</evidence>
<keyword evidence="5" id="KW-1185">Reference proteome</keyword>
<dbReference type="PROSITE" id="PS51186">
    <property type="entry name" value="GNAT"/>
    <property type="match status" value="1"/>
</dbReference>
<dbReference type="GeneID" id="35594532"/>
<dbReference type="EMBL" id="CP026309">
    <property type="protein sequence ID" value="AUV83738.1"/>
    <property type="molecule type" value="Genomic_DNA"/>
</dbReference>
<dbReference type="OrthoDB" id="38613at2157"/>
<dbReference type="InterPro" id="IPR000182">
    <property type="entry name" value="GNAT_dom"/>
</dbReference>
<dbReference type="Pfam" id="PF00583">
    <property type="entry name" value="Acetyltransf_1"/>
    <property type="match status" value="1"/>
</dbReference>
<keyword evidence="2" id="KW-0012">Acyltransferase</keyword>
<proteinExistence type="predicted"/>
<accession>A0A2I8VP93</accession>
<dbReference type="Gene3D" id="3.40.630.30">
    <property type="match status" value="1"/>
</dbReference>